<comment type="caution">
    <text evidence="3">The sequence shown here is derived from an EMBL/GenBank/DDBJ whole genome shotgun (WGS) entry which is preliminary data.</text>
</comment>
<keyword evidence="4" id="KW-1185">Reference proteome</keyword>
<keyword evidence="1" id="KW-1133">Transmembrane helix</keyword>
<keyword evidence="1" id="KW-0812">Transmembrane</keyword>
<dbReference type="Proteomes" id="UP001191082">
    <property type="component" value="Unassembled WGS sequence"/>
</dbReference>
<evidence type="ECO:0000313" key="3">
    <source>
        <dbReference type="EMBL" id="TMV09377.1"/>
    </source>
</evidence>
<sequence length="189" mass="20976">METAAMLEESETRMLVALRVRERDAAACAEALTEIGQRVSEAEGFLGLDVIRRDGGLGVDFFVVLRFRDADSLASWTASDQRRALLDRIESLAIADISRQQAAGSSIWFAPIQSLPGTPPAPPFWKRWATSMLAVYPALVALVWAFRPLTERVHWVAGLFIVAAVLTGLTTAFIVPWLTRVLRPWLLRT</sequence>
<dbReference type="PANTHER" id="PTHR40057">
    <property type="entry name" value="SLR1162 PROTEIN"/>
    <property type="match status" value="1"/>
</dbReference>
<feature type="domain" description="ABM" evidence="2">
    <location>
        <begin position="15"/>
        <end position="84"/>
    </location>
</feature>
<name>A0ABY2X281_9RHOB</name>
<dbReference type="InterPro" id="IPR038762">
    <property type="entry name" value="ABM_predict"/>
</dbReference>
<evidence type="ECO:0000313" key="4">
    <source>
        <dbReference type="Proteomes" id="UP001191082"/>
    </source>
</evidence>
<accession>A0ABY2X281</accession>
<proteinExistence type="predicted"/>
<organism evidence="3 4">
    <name type="scientific">Arenibacterium halophilum</name>
    <dbReference type="NCBI Taxonomy" id="2583821"/>
    <lineage>
        <taxon>Bacteria</taxon>
        <taxon>Pseudomonadati</taxon>
        <taxon>Pseudomonadota</taxon>
        <taxon>Alphaproteobacteria</taxon>
        <taxon>Rhodobacterales</taxon>
        <taxon>Paracoccaceae</taxon>
        <taxon>Arenibacterium</taxon>
    </lineage>
</organism>
<protein>
    <recommendedName>
        <fullName evidence="2">ABM domain-containing protein</fullName>
    </recommendedName>
</protein>
<feature type="transmembrane region" description="Helical" evidence="1">
    <location>
        <begin position="153"/>
        <end position="178"/>
    </location>
</feature>
<dbReference type="Pfam" id="PF03992">
    <property type="entry name" value="ABM"/>
    <property type="match status" value="1"/>
</dbReference>
<dbReference type="Gene3D" id="3.30.70.100">
    <property type="match status" value="1"/>
</dbReference>
<gene>
    <name evidence="3" type="ORF">FGK64_20050</name>
</gene>
<keyword evidence="1" id="KW-0472">Membrane</keyword>
<dbReference type="InterPro" id="IPR007138">
    <property type="entry name" value="ABM_dom"/>
</dbReference>
<evidence type="ECO:0000256" key="1">
    <source>
        <dbReference type="SAM" id="Phobius"/>
    </source>
</evidence>
<feature type="transmembrane region" description="Helical" evidence="1">
    <location>
        <begin position="128"/>
        <end position="147"/>
    </location>
</feature>
<dbReference type="SUPFAM" id="SSF54909">
    <property type="entry name" value="Dimeric alpha+beta barrel"/>
    <property type="match status" value="1"/>
</dbReference>
<reference evidence="3 4" key="1">
    <citation type="submission" date="2019-05" db="EMBL/GenBank/DDBJ databases">
        <title>Marivita sp. nov. isolated from sea sediment.</title>
        <authorList>
            <person name="Kim W."/>
        </authorList>
    </citation>
    <scope>NUCLEOTIDE SEQUENCE [LARGE SCALE GENOMIC DNA]</scope>
    <source>
        <strain evidence="3 4">CAU 1492</strain>
    </source>
</reference>
<dbReference type="PANTHER" id="PTHR40057:SF1">
    <property type="entry name" value="SLR1162 PROTEIN"/>
    <property type="match status" value="1"/>
</dbReference>
<dbReference type="EMBL" id="VCPC01000005">
    <property type="protein sequence ID" value="TMV09377.1"/>
    <property type="molecule type" value="Genomic_DNA"/>
</dbReference>
<dbReference type="InterPro" id="IPR011008">
    <property type="entry name" value="Dimeric_a/b-barrel"/>
</dbReference>
<evidence type="ECO:0000259" key="2">
    <source>
        <dbReference type="Pfam" id="PF03992"/>
    </source>
</evidence>
<dbReference type="RefSeq" id="WP_138865648.1">
    <property type="nucleotide sequence ID" value="NZ_VCPC01000005.1"/>
</dbReference>